<dbReference type="GO" id="GO:0008236">
    <property type="term" value="F:serine-type peptidase activity"/>
    <property type="evidence" value="ECO:0007669"/>
    <property type="project" value="InterPro"/>
</dbReference>
<reference evidence="3 4" key="1">
    <citation type="submission" date="2020-11" db="EMBL/GenBank/DDBJ databases">
        <title>Draft genome sequencing of a Lachnospiraceae strain isolated from anoxic soil subjected to BSD treatment.</title>
        <authorList>
            <person name="Uek A."/>
            <person name="Tonouchi A."/>
        </authorList>
    </citation>
    <scope>NUCLEOTIDE SEQUENCE [LARGE SCALE GENOMIC DNA]</scope>
    <source>
        <strain evidence="3 4">TB5</strain>
    </source>
</reference>
<dbReference type="EMBL" id="AP024169">
    <property type="protein sequence ID" value="BCN30990.1"/>
    <property type="molecule type" value="Genomic_DNA"/>
</dbReference>
<name>A0A7R7ELD5_9FIRM</name>
<evidence type="ECO:0000313" key="3">
    <source>
        <dbReference type="EMBL" id="BCN30990.1"/>
    </source>
</evidence>
<organism evidence="3 4">
    <name type="scientific">Anaeromicropila herbilytica</name>
    <dbReference type="NCBI Taxonomy" id="2785025"/>
    <lineage>
        <taxon>Bacteria</taxon>
        <taxon>Bacillati</taxon>
        <taxon>Bacillota</taxon>
        <taxon>Clostridia</taxon>
        <taxon>Lachnospirales</taxon>
        <taxon>Lachnospiraceae</taxon>
        <taxon>Anaeromicropila</taxon>
    </lineage>
</organism>
<dbReference type="GO" id="GO:0052689">
    <property type="term" value="F:carboxylic ester hydrolase activity"/>
    <property type="evidence" value="ECO:0007669"/>
    <property type="project" value="UniProtKB-ARBA"/>
</dbReference>
<dbReference type="SUPFAM" id="SSF53474">
    <property type="entry name" value="alpha/beta-Hydrolases"/>
    <property type="match status" value="1"/>
</dbReference>
<evidence type="ECO:0000259" key="2">
    <source>
        <dbReference type="Pfam" id="PF00326"/>
    </source>
</evidence>
<dbReference type="Gene3D" id="3.40.50.1820">
    <property type="entry name" value="alpha/beta hydrolase"/>
    <property type="match status" value="1"/>
</dbReference>
<keyword evidence="1" id="KW-0378">Hydrolase</keyword>
<gene>
    <name evidence="3" type="ORF">bsdtb5_22850</name>
</gene>
<evidence type="ECO:0000313" key="4">
    <source>
        <dbReference type="Proteomes" id="UP000595897"/>
    </source>
</evidence>
<dbReference type="Proteomes" id="UP000595897">
    <property type="component" value="Chromosome"/>
</dbReference>
<dbReference type="InterPro" id="IPR050261">
    <property type="entry name" value="FrsA_esterase"/>
</dbReference>
<dbReference type="PANTHER" id="PTHR22946">
    <property type="entry name" value="DIENELACTONE HYDROLASE DOMAIN-CONTAINING PROTEIN-RELATED"/>
    <property type="match status" value="1"/>
</dbReference>
<dbReference type="PANTHER" id="PTHR22946:SF9">
    <property type="entry name" value="POLYKETIDE TRANSFERASE AF380"/>
    <property type="match status" value="1"/>
</dbReference>
<dbReference type="AlphaFoldDB" id="A0A7R7ELD5"/>
<proteinExistence type="predicted"/>
<sequence length="340" mass="38586">MCLNITTTVEDSYKIFFNEQLYFTDSEVSNIVNLRNEITETIGIIAPNTIPHVEYRLLESTKEDGYTRQLIEYDSYGDKVIAFLLLPEILDKNPAILINHQHNREHHLGKSEVCGLAGNPLQAFGPELAKKGFVVLAPDSICFEDRRKNGHGIEHLSEDGDFWEHYNEMCYRIIKGDSLMKKVLDDAINGITLLSNLDFVDNKSIGTLGHSYGGNTVLFLSALDERIAYCCASGSACTYENRMLNNVGIEMASVIPNFYSKYDIFHLVSCIAPRRLLIVSAEDDKYSRDATYIVEKASQTYSELKALHNLHHKRYQGGHGLTKERFDFIIEWLDSNAKLQ</sequence>
<dbReference type="InterPro" id="IPR029058">
    <property type="entry name" value="AB_hydrolase_fold"/>
</dbReference>
<keyword evidence="4" id="KW-1185">Reference proteome</keyword>
<dbReference type="GO" id="GO:0006508">
    <property type="term" value="P:proteolysis"/>
    <property type="evidence" value="ECO:0007669"/>
    <property type="project" value="InterPro"/>
</dbReference>
<dbReference type="RefSeq" id="WP_271712142.1">
    <property type="nucleotide sequence ID" value="NZ_AP024169.1"/>
</dbReference>
<evidence type="ECO:0000256" key="1">
    <source>
        <dbReference type="ARBA" id="ARBA00022801"/>
    </source>
</evidence>
<protein>
    <recommendedName>
        <fullName evidence="2">Peptidase S9 prolyl oligopeptidase catalytic domain-containing protein</fullName>
    </recommendedName>
</protein>
<accession>A0A7R7ELD5</accession>
<dbReference type="Pfam" id="PF00326">
    <property type="entry name" value="Peptidase_S9"/>
    <property type="match status" value="1"/>
</dbReference>
<feature type="domain" description="Peptidase S9 prolyl oligopeptidase catalytic" evidence="2">
    <location>
        <begin position="181"/>
        <end position="335"/>
    </location>
</feature>
<dbReference type="InterPro" id="IPR001375">
    <property type="entry name" value="Peptidase_S9_cat"/>
</dbReference>
<dbReference type="KEGG" id="ahb:bsdtb5_22850"/>